<gene>
    <name evidence="4" type="ORF">TRFO_33685</name>
</gene>
<dbReference type="InterPro" id="IPR001841">
    <property type="entry name" value="Znf_RING"/>
</dbReference>
<evidence type="ECO:0000256" key="2">
    <source>
        <dbReference type="SAM" id="MobiDB-lite"/>
    </source>
</evidence>
<keyword evidence="1" id="KW-0862">Zinc</keyword>
<feature type="region of interest" description="Disordered" evidence="2">
    <location>
        <begin position="1"/>
        <end position="37"/>
    </location>
</feature>
<dbReference type="InterPro" id="IPR013083">
    <property type="entry name" value="Znf_RING/FYVE/PHD"/>
</dbReference>
<dbReference type="AlphaFoldDB" id="A0A1J4JMZ6"/>
<feature type="domain" description="RING-type" evidence="3">
    <location>
        <begin position="228"/>
        <end position="267"/>
    </location>
</feature>
<evidence type="ECO:0000256" key="1">
    <source>
        <dbReference type="PROSITE-ProRule" id="PRU00175"/>
    </source>
</evidence>
<keyword evidence="5" id="KW-1185">Reference proteome</keyword>
<dbReference type="Pfam" id="PF13920">
    <property type="entry name" value="zf-C3HC4_3"/>
    <property type="match status" value="1"/>
</dbReference>
<dbReference type="PROSITE" id="PS50089">
    <property type="entry name" value="ZF_RING_2"/>
    <property type="match status" value="1"/>
</dbReference>
<keyword evidence="1" id="KW-0863">Zinc-finger</keyword>
<evidence type="ECO:0000313" key="4">
    <source>
        <dbReference type="EMBL" id="OHS99807.1"/>
    </source>
</evidence>
<evidence type="ECO:0000259" key="3">
    <source>
        <dbReference type="PROSITE" id="PS50089"/>
    </source>
</evidence>
<feature type="compositionally biased region" description="Low complexity" evidence="2">
    <location>
        <begin position="62"/>
        <end position="74"/>
    </location>
</feature>
<dbReference type="SUPFAM" id="SSF57850">
    <property type="entry name" value="RING/U-box"/>
    <property type="match status" value="1"/>
</dbReference>
<organism evidence="4 5">
    <name type="scientific">Tritrichomonas foetus</name>
    <dbReference type="NCBI Taxonomy" id="1144522"/>
    <lineage>
        <taxon>Eukaryota</taxon>
        <taxon>Metamonada</taxon>
        <taxon>Parabasalia</taxon>
        <taxon>Tritrichomonadida</taxon>
        <taxon>Tritrichomonadidae</taxon>
        <taxon>Tritrichomonas</taxon>
    </lineage>
</organism>
<accession>A0A1J4JMZ6</accession>
<dbReference type="OrthoDB" id="3045089at2759"/>
<dbReference type="GeneID" id="94843920"/>
<keyword evidence="1" id="KW-0479">Metal-binding</keyword>
<sequence>MGNSQSTLTSPDTRLSTPVRSNHSYFGQTTDIDPVNESQLEATIHELRMERYLKNSTQRSQPNDNNYPNFNSNDGQFDNTPQQEAPRPVQLKTVISFSNFAIRLVGHSYVFTFEMKSEAPGRLVLSSNGVINSLNFDICDKSVISLPLPFLADFTITANPNLEKARTKIDSGFQFVSSHILSFKASVFDDFQIEYTDMLLETVDDQKFEIKVNSPVSIITETLPQSLCMICLKKDADTAIAECGHKVICDDCLCGKAVRIHHCPICNKLTSF</sequence>
<comment type="caution">
    <text evidence="4">The sequence shown here is derived from an EMBL/GenBank/DDBJ whole genome shotgun (WGS) entry which is preliminary data.</text>
</comment>
<dbReference type="Proteomes" id="UP000179807">
    <property type="component" value="Unassembled WGS sequence"/>
</dbReference>
<proteinExistence type="predicted"/>
<dbReference type="GO" id="GO:0008270">
    <property type="term" value="F:zinc ion binding"/>
    <property type="evidence" value="ECO:0007669"/>
    <property type="project" value="UniProtKB-KW"/>
</dbReference>
<evidence type="ECO:0000313" key="5">
    <source>
        <dbReference type="Proteomes" id="UP000179807"/>
    </source>
</evidence>
<name>A0A1J4JMZ6_9EUKA</name>
<dbReference type="VEuPathDB" id="TrichDB:TRFO_33685"/>
<reference evidence="4" key="1">
    <citation type="submission" date="2016-10" db="EMBL/GenBank/DDBJ databases">
        <authorList>
            <person name="Benchimol M."/>
            <person name="Almeida L.G."/>
            <person name="Vasconcelos A.T."/>
            <person name="Perreira-Neves A."/>
            <person name="Rosa I.A."/>
            <person name="Tasca T."/>
            <person name="Bogo M.R."/>
            <person name="de Souza W."/>
        </authorList>
    </citation>
    <scope>NUCLEOTIDE SEQUENCE [LARGE SCALE GENOMIC DNA]</scope>
    <source>
        <strain evidence="4">K</strain>
    </source>
</reference>
<dbReference type="EMBL" id="MLAK01000986">
    <property type="protein sequence ID" value="OHS99807.1"/>
    <property type="molecule type" value="Genomic_DNA"/>
</dbReference>
<feature type="region of interest" description="Disordered" evidence="2">
    <location>
        <begin position="55"/>
        <end position="85"/>
    </location>
</feature>
<protein>
    <recommendedName>
        <fullName evidence="3">RING-type domain-containing protein</fullName>
    </recommendedName>
</protein>
<dbReference type="RefSeq" id="XP_068352944.1">
    <property type="nucleotide sequence ID" value="XM_068509216.1"/>
</dbReference>
<dbReference type="Gene3D" id="3.30.40.10">
    <property type="entry name" value="Zinc/RING finger domain, C3HC4 (zinc finger)"/>
    <property type="match status" value="1"/>
</dbReference>